<organism evidence="1 2">
    <name type="scientific">Mucuna pruriens</name>
    <name type="common">Velvet bean</name>
    <name type="synonym">Dolichos pruriens</name>
    <dbReference type="NCBI Taxonomy" id="157652"/>
    <lineage>
        <taxon>Eukaryota</taxon>
        <taxon>Viridiplantae</taxon>
        <taxon>Streptophyta</taxon>
        <taxon>Embryophyta</taxon>
        <taxon>Tracheophyta</taxon>
        <taxon>Spermatophyta</taxon>
        <taxon>Magnoliopsida</taxon>
        <taxon>eudicotyledons</taxon>
        <taxon>Gunneridae</taxon>
        <taxon>Pentapetalae</taxon>
        <taxon>rosids</taxon>
        <taxon>fabids</taxon>
        <taxon>Fabales</taxon>
        <taxon>Fabaceae</taxon>
        <taxon>Papilionoideae</taxon>
        <taxon>50 kb inversion clade</taxon>
        <taxon>NPAAA clade</taxon>
        <taxon>indigoferoid/millettioid clade</taxon>
        <taxon>Phaseoleae</taxon>
        <taxon>Mucuna</taxon>
    </lineage>
</organism>
<protein>
    <submittedName>
        <fullName evidence="1">Uncharacterized protein</fullName>
    </submittedName>
</protein>
<comment type="caution">
    <text evidence="1">The sequence shown here is derived from an EMBL/GenBank/DDBJ whole genome shotgun (WGS) entry which is preliminary data.</text>
</comment>
<evidence type="ECO:0000313" key="2">
    <source>
        <dbReference type="Proteomes" id="UP000257109"/>
    </source>
</evidence>
<gene>
    <name evidence="1" type="ORF">CR513_10701</name>
</gene>
<reference evidence="1" key="1">
    <citation type="submission" date="2018-05" db="EMBL/GenBank/DDBJ databases">
        <title>Draft genome of Mucuna pruriens seed.</title>
        <authorList>
            <person name="Nnadi N.E."/>
            <person name="Vos R."/>
            <person name="Hasami M.H."/>
            <person name="Devisetty U.K."/>
            <person name="Aguiy J.C."/>
        </authorList>
    </citation>
    <scope>NUCLEOTIDE SEQUENCE [LARGE SCALE GENOMIC DNA]</scope>
    <source>
        <strain evidence="1">JCA_2017</strain>
    </source>
</reference>
<proteinExistence type="predicted"/>
<accession>A0A371HRQ9</accession>
<sequence length="115" mass="12777">MAARTKIDVHAGTLTMEFGDTLVQCNIFEAMKHPIEDHSLFCRDLINELVEECLQLDSSSEDSEKFAESTDSIGCLGSRTVEANYAEVHDLPDSEEDNIDLADLSQEADLIKLLD</sequence>
<dbReference type="EMBL" id="QJKJ01001874">
    <property type="protein sequence ID" value="RDY05465.1"/>
    <property type="molecule type" value="Genomic_DNA"/>
</dbReference>
<dbReference type="OrthoDB" id="1459910at2759"/>
<feature type="non-terminal residue" evidence="1">
    <location>
        <position position="1"/>
    </location>
</feature>
<keyword evidence="2" id="KW-1185">Reference proteome</keyword>
<dbReference type="Proteomes" id="UP000257109">
    <property type="component" value="Unassembled WGS sequence"/>
</dbReference>
<dbReference type="AlphaFoldDB" id="A0A371HRQ9"/>
<evidence type="ECO:0000313" key="1">
    <source>
        <dbReference type="EMBL" id="RDY05465.1"/>
    </source>
</evidence>
<name>A0A371HRQ9_MUCPR</name>